<protein>
    <submittedName>
        <fullName evidence="1">Uncharacterized protein</fullName>
    </submittedName>
</protein>
<name>A0ABQ9GKI0_9NEOP</name>
<proteinExistence type="predicted"/>
<comment type="caution">
    <text evidence="1">The sequence shown here is derived from an EMBL/GenBank/DDBJ whole genome shotgun (WGS) entry which is preliminary data.</text>
</comment>
<dbReference type="EMBL" id="JARBHB010000011">
    <property type="protein sequence ID" value="KAJ8872538.1"/>
    <property type="molecule type" value="Genomic_DNA"/>
</dbReference>
<reference evidence="1 2" key="1">
    <citation type="submission" date="2023-02" db="EMBL/GenBank/DDBJ databases">
        <title>LHISI_Scaffold_Assembly.</title>
        <authorList>
            <person name="Stuart O.P."/>
            <person name="Cleave R."/>
            <person name="Magrath M.J.L."/>
            <person name="Mikheyev A.S."/>
        </authorList>
    </citation>
    <scope>NUCLEOTIDE SEQUENCE [LARGE SCALE GENOMIC DNA]</scope>
    <source>
        <strain evidence="1">Daus_M_001</strain>
        <tissue evidence="1">Leg muscle</tissue>
    </source>
</reference>
<sequence length="167" mass="19461">MSDKTEVARKRWWDSYKERYGLSLRVPENLSAYRASMSNPTMINDYFEKVNHLLSTLGIKDNASRFWNVDETRLCNVVKPNKILTEIGKRFVYKGVYTDGDETHTLIVHVIPAKENSLQMSRRKLELCGSSARFVPLPTMTHVKQSIPLTLVYMYDKCAREEEENHE</sequence>
<evidence type="ECO:0000313" key="1">
    <source>
        <dbReference type="EMBL" id="KAJ8872538.1"/>
    </source>
</evidence>
<evidence type="ECO:0000313" key="2">
    <source>
        <dbReference type="Proteomes" id="UP001159363"/>
    </source>
</evidence>
<gene>
    <name evidence="1" type="ORF">PR048_026144</name>
</gene>
<dbReference type="Proteomes" id="UP001159363">
    <property type="component" value="Chromosome 10"/>
</dbReference>
<organism evidence="1 2">
    <name type="scientific">Dryococelus australis</name>
    <dbReference type="NCBI Taxonomy" id="614101"/>
    <lineage>
        <taxon>Eukaryota</taxon>
        <taxon>Metazoa</taxon>
        <taxon>Ecdysozoa</taxon>
        <taxon>Arthropoda</taxon>
        <taxon>Hexapoda</taxon>
        <taxon>Insecta</taxon>
        <taxon>Pterygota</taxon>
        <taxon>Neoptera</taxon>
        <taxon>Polyneoptera</taxon>
        <taxon>Phasmatodea</taxon>
        <taxon>Verophasmatodea</taxon>
        <taxon>Anareolatae</taxon>
        <taxon>Phasmatidae</taxon>
        <taxon>Eurycanthinae</taxon>
        <taxon>Dryococelus</taxon>
    </lineage>
</organism>
<accession>A0ABQ9GKI0</accession>
<keyword evidence="2" id="KW-1185">Reference proteome</keyword>